<reference evidence="1 2" key="1">
    <citation type="submission" date="2019-06" db="EMBL/GenBank/DDBJ databases">
        <title>Vibrio cholerae phylogeny based on whole-genome sequencing reveals genetic diversity and population strucutre.</title>
        <authorList>
            <person name="Zhiqiu Y."/>
            <person name="Bin L."/>
            <person name="Lingyan J."/>
        </authorList>
    </citation>
    <scope>NUCLEOTIDE SEQUENCE [LARGE SCALE GENOMIC DNA]</scope>
    <source>
        <strain evidence="1 2">N2814</strain>
    </source>
</reference>
<accession>A0ABD7SRP7</accession>
<dbReference type="EMBL" id="VSIJ01000005">
    <property type="protein sequence ID" value="TXX67177.1"/>
    <property type="molecule type" value="Genomic_DNA"/>
</dbReference>
<protein>
    <submittedName>
        <fullName evidence="1">Uncharacterized protein</fullName>
    </submittedName>
</protein>
<sequence length="100" mass="11386">MQRNSVFKLNVLRHQKMQSALNKHGLTLTNGVVVDSTLPYTMNQIVCPFDYKAVDLNKDVDLSQFPQIVDYIKGGRSEKIAKHIREQAEARDFIHASNSI</sequence>
<dbReference type="RefSeq" id="WP_050916605.1">
    <property type="nucleotide sequence ID" value="NZ_JAILXN010000001.1"/>
</dbReference>
<evidence type="ECO:0000313" key="1">
    <source>
        <dbReference type="EMBL" id="TXX67177.1"/>
    </source>
</evidence>
<dbReference type="AlphaFoldDB" id="A0ABD7SRP7"/>
<name>A0ABD7SRP7_VIBCL</name>
<comment type="caution">
    <text evidence="1">The sequence shown here is derived from an EMBL/GenBank/DDBJ whole genome shotgun (WGS) entry which is preliminary data.</text>
</comment>
<organism evidence="1 2">
    <name type="scientific">Vibrio cholerae</name>
    <dbReference type="NCBI Taxonomy" id="666"/>
    <lineage>
        <taxon>Bacteria</taxon>
        <taxon>Pseudomonadati</taxon>
        <taxon>Pseudomonadota</taxon>
        <taxon>Gammaproteobacteria</taxon>
        <taxon>Vibrionales</taxon>
        <taxon>Vibrionaceae</taxon>
        <taxon>Vibrio</taxon>
    </lineage>
</organism>
<evidence type="ECO:0000313" key="2">
    <source>
        <dbReference type="Proteomes" id="UP000323819"/>
    </source>
</evidence>
<proteinExistence type="predicted"/>
<gene>
    <name evidence="1" type="ORF">FXF03_01000</name>
</gene>
<dbReference type="Proteomes" id="UP000323819">
    <property type="component" value="Unassembled WGS sequence"/>
</dbReference>